<name>A0AAU7DZT8_9MICO</name>
<sequence>MGSRYDLAVFQDVTLNEFVQALVGHLAVGDAVDGPWKADSGITIAQYESCGTPYLVIASPPMKTPSQVNMLLATKLEATESLFATVWDAVSTYSLSVTGPGVDRYLSAEPLGDEEADVPEVYQEGQRLDHEPPWLELDESYIQAVMSGRYGIDPGNMRGDGWHWYALAPWLVTDSSNTQRFQDGATAVVAVSSEQVPLGWWSRIMRLFGRQ</sequence>
<reference evidence="1" key="1">
    <citation type="submission" date="2024-02" db="EMBL/GenBank/DDBJ databases">
        <title>Tomenella chthoni gen. nov. sp. nov., a member of the family Jonesiaceae isolated from bat guano.</title>
        <authorList>
            <person name="Miller S.L."/>
            <person name="King J."/>
            <person name="Sankaranarayanan K."/>
            <person name="Lawson P.A."/>
        </authorList>
    </citation>
    <scope>NUCLEOTIDE SEQUENCE</scope>
    <source>
        <strain evidence="1">BS-20</strain>
    </source>
</reference>
<accession>A0AAU7DZT8</accession>
<protein>
    <submittedName>
        <fullName evidence="1">Uncharacterized protein</fullName>
    </submittedName>
</protein>
<dbReference type="AlphaFoldDB" id="A0AAU7DZT8"/>
<gene>
    <name evidence="1" type="ORF">V5R04_07520</name>
</gene>
<dbReference type="EMBL" id="CP146203">
    <property type="protein sequence ID" value="XBH23051.1"/>
    <property type="molecule type" value="Genomic_DNA"/>
</dbReference>
<evidence type="ECO:0000313" key="1">
    <source>
        <dbReference type="EMBL" id="XBH23051.1"/>
    </source>
</evidence>
<proteinExistence type="predicted"/>
<organism evidence="1">
    <name type="scientific">Jonesiaceae bacterium BS-20</name>
    <dbReference type="NCBI Taxonomy" id="3120821"/>
    <lineage>
        <taxon>Bacteria</taxon>
        <taxon>Bacillati</taxon>
        <taxon>Actinomycetota</taxon>
        <taxon>Actinomycetes</taxon>
        <taxon>Micrococcales</taxon>
        <taxon>Jonesiaceae</taxon>
    </lineage>
</organism>